<dbReference type="VEuPathDB" id="FungiDB:PV07_03251"/>
<dbReference type="RefSeq" id="XP_016251841.1">
    <property type="nucleotide sequence ID" value="XM_016389939.1"/>
</dbReference>
<evidence type="ECO:0000256" key="1">
    <source>
        <dbReference type="SAM" id="MobiDB-lite"/>
    </source>
</evidence>
<dbReference type="Proteomes" id="UP000054466">
    <property type="component" value="Unassembled WGS sequence"/>
</dbReference>
<dbReference type="HOGENOM" id="CLU_1354468_0_0_1"/>
<dbReference type="AlphaFoldDB" id="A0A0D2CNM4"/>
<sequence length="202" mass="21247">MSQPIIQKATPPPRSQWDFGASLAGWSLVSAGLKTLLGSSRLSPATGLGLSRVPSASASGLVPVVSPNLQAGCRAIQALIQRASAVAGGPKAIPAPQMEWLKSQARGLEKKFQKANRHCKVGRPSTRSQVGEEWVLPDAPMEIFPFCEPPDLGEEEKRTSIVASPAAAAAAAADDDDFGGGFETGMGMSPYQNPLNCREEDH</sequence>
<feature type="region of interest" description="Disordered" evidence="1">
    <location>
        <begin position="180"/>
        <end position="202"/>
    </location>
</feature>
<protein>
    <submittedName>
        <fullName evidence="2">Uncharacterized protein</fullName>
    </submittedName>
</protein>
<evidence type="ECO:0000313" key="2">
    <source>
        <dbReference type="EMBL" id="KIW31625.1"/>
    </source>
</evidence>
<proteinExistence type="predicted"/>
<dbReference type="EMBL" id="KN847041">
    <property type="protein sequence ID" value="KIW31625.1"/>
    <property type="molecule type" value="Genomic_DNA"/>
</dbReference>
<organism evidence="2 3">
    <name type="scientific">Cladophialophora immunda</name>
    <dbReference type="NCBI Taxonomy" id="569365"/>
    <lineage>
        <taxon>Eukaryota</taxon>
        <taxon>Fungi</taxon>
        <taxon>Dikarya</taxon>
        <taxon>Ascomycota</taxon>
        <taxon>Pezizomycotina</taxon>
        <taxon>Eurotiomycetes</taxon>
        <taxon>Chaetothyriomycetidae</taxon>
        <taxon>Chaetothyriales</taxon>
        <taxon>Herpotrichiellaceae</taxon>
        <taxon>Cladophialophora</taxon>
    </lineage>
</organism>
<dbReference type="GeneID" id="27342445"/>
<name>A0A0D2CNM4_9EURO</name>
<evidence type="ECO:0000313" key="3">
    <source>
        <dbReference type="Proteomes" id="UP000054466"/>
    </source>
</evidence>
<keyword evidence="3" id="KW-1185">Reference proteome</keyword>
<reference evidence="2 3" key="1">
    <citation type="submission" date="2015-01" db="EMBL/GenBank/DDBJ databases">
        <title>The Genome Sequence of Cladophialophora immunda CBS83496.</title>
        <authorList>
            <consortium name="The Broad Institute Genomics Platform"/>
            <person name="Cuomo C."/>
            <person name="de Hoog S."/>
            <person name="Gorbushina A."/>
            <person name="Stielow B."/>
            <person name="Teixiera M."/>
            <person name="Abouelleil A."/>
            <person name="Chapman S.B."/>
            <person name="Priest M."/>
            <person name="Young S.K."/>
            <person name="Wortman J."/>
            <person name="Nusbaum C."/>
            <person name="Birren B."/>
        </authorList>
    </citation>
    <scope>NUCLEOTIDE SEQUENCE [LARGE SCALE GENOMIC DNA]</scope>
    <source>
        <strain evidence="2 3">CBS 83496</strain>
    </source>
</reference>
<accession>A0A0D2CNM4</accession>
<gene>
    <name evidence="2" type="ORF">PV07_03251</name>
</gene>